<dbReference type="OrthoDB" id="427276at2"/>
<dbReference type="InterPro" id="IPR012933">
    <property type="entry name" value="HicA_mRNA_interferase"/>
</dbReference>
<evidence type="ECO:0000256" key="1">
    <source>
        <dbReference type="ARBA" id="ARBA00006620"/>
    </source>
</evidence>
<evidence type="ECO:0000256" key="2">
    <source>
        <dbReference type="ARBA" id="ARBA00022649"/>
    </source>
</evidence>
<dbReference type="GO" id="GO:0004519">
    <property type="term" value="F:endonuclease activity"/>
    <property type="evidence" value="ECO:0007669"/>
    <property type="project" value="UniProtKB-KW"/>
</dbReference>
<dbReference type="STRING" id="454136.NIES2119_30820"/>
<evidence type="ECO:0000256" key="4">
    <source>
        <dbReference type="ARBA" id="ARBA00022759"/>
    </source>
</evidence>
<organism evidence="8 9">
    <name type="scientific">[Phormidium ambiguum] IAM M-71</name>
    <dbReference type="NCBI Taxonomy" id="454136"/>
    <lineage>
        <taxon>Bacteria</taxon>
        <taxon>Bacillati</taxon>
        <taxon>Cyanobacteriota</taxon>
        <taxon>Cyanophyceae</taxon>
        <taxon>Oscillatoriophycideae</taxon>
        <taxon>Aerosakkonematales</taxon>
        <taxon>Aerosakkonemataceae</taxon>
        <taxon>Floridanema</taxon>
    </lineage>
</organism>
<protein>
    <recommendedName>
        <fullName evidence="10">Type II toxin-antitoxin system HicA family toxin</fullName>
    </recommendedName>
</protein>
<dbReference type="InterPro" id="IPR038570">
    <property type="entry name" value="HicA_sf"/>
</dbReference>
<evidence type="ECO:0000256" key="6">
    <source>
        <dbReference type="ARBA" id="ARBA00022884"/>
    </source>
</evidence>
<dbReference type="GO" id="GO:0003729">
    <property type="term" value="F:mRNA binding"/>
    <property type="evidence" value="ECO:0007669"/>
    <property type="project" value="InterPro"/>
</dbReference>
<dbReference type="Pfam" id="PF07927">
    <property type="entry name" value="HicA_toxin"/>
    <property type="match status" value="1"/>
</dbReference>
<dbReference type="SUPFAM" id="SSF54786">
    <property type="entry name" value="YcfA/nrd intein domain"/>
    <property type="match status" value="1"/>
</dbReference>
<evidence type="ECO:0000313" key="9">
    <source>
        <dbReference type="Proteomes" id="UP000185860"/>
    </source>
</evidence>
<dbReference type="AlphaFoldDB" id="A0A1U7I327"/>
<keyword evidence="6" id="KW-0694">RNA-binding</keyword>
<evidence type="ECO:0000256" key="5">
    <source>
        <dbReference type="ARBA" id="ARBA00022801"/>
    </source>
</evidence>
<dbReference type="GO" id="GO:0016787">
    <property type="term" value="F:hydrolase activity"/>
    <property type="evidence" value="ECO:0007669"/>
    <property type="project" value="UniProtKB-KW"/>
</dbReference>
<keyword evidence="5" id="KW-0378">Hydrolase</keyword>
<dbReference type="EMBL" id="MRCE01000063">
    <property type="protein sequence ID" value="OKH30556.1"/>
    <property type="molecule type" value="Genomic_DNA"/>
</dbReference>
<proteinExistence type="inferred from homology"/>
<name>A0A1U7I327_9CYAN</name>
<dbReference type="Proteomes" id="UP000185860">
    <property type="component" value="Unassembled WGS sequence"/>
</dbReference>
<evidence type="ECO:0000313" key="8">
    <source>
        <dbReference type="EMBL" id="OKH30556.1"/>
    </source>
</evidence>
<sequence>MPNFPADAPKSRVIRAFALLRFRIIREREHIVMVRENDDGTETPLVMPNHSQIKSGTLRTICTQVGISREEFLAVYHQT</sequence>
<evidence type="ECO:0008006" key="10">
    <source>
        <dbReference type="Google" id="ProtNLM"/>
    </source>
</evidence>
<evidence type="ECO:0000256" key="7">
    <source>
        <dbReference type="ARBA" id="ARBA00023016"/>
    </source>
</evidence>
<dbReference type="RefSeq" id="WP_073597312.1">
    <property type="nucleotide sequence ID" value="NZ_MRCE01000063.1"/>
</dbReference>
<dbReference type="Gene3D" id="3.30.920.30">
    <property type="entry name" value="Hypothetical protein"/>
    <property type="match status" value="1"/>
</dbReference>
<gene>
    <name evidence="8" type="ORF">NIES2119_30820</name>
</gene>
<keyword evidence="3" id="KW-0540">Nuclease</keyword>
<keyword evidence="4" id="KW-0255">Endonuclease</keyword>
<keyword evidence="7" id="KW-0346">Stress response</keyword>
<evidence type="ECO:0000256" key="3">
    <source>
        <dbReference type="ARBA" id="ARBA00022722"/>
    </source>
</evidence>
<accession>A0A1U7I327</accession>
<reference evidence="8 9" key="1">
    <citation type="submission" date="2016-11" db="EMBL/GenBank/DDBJ databases">
        <title>Draft Genome Sequences of Nine Cyanobacterial Strains from Diverse Habitats.</title>
        <authorList>
            <person name="Zhu T."/>
            <person name="Hou S."/>
            <person name="Lu X."/>
            <person name="Hess W.R."/>
        </authorList>
    </citation>
    <scope>NUCLEOTIDE SEQUENCE [LARGE SCALE GENOMIC DNA]</scope>
    <source>
        <strain evidence="8 9">IAM M-71</strain>
    </source>
</reference>
<keyword evidence="2" id="KW-1277">Toxin-antitoxin system</keyword>
<comment type="similarity">
    <text evidence="1">Belongs to the HicA mRNA interferase family.</text>
</comment>
<comment type="caution">
    <text evidence="8">The sequence shown here is derived from an EMBL/GenBank/DDBJ whole genome shotgun (WGS) entry which is preliminary data.</text>
</comment>